<dbReference type="STRING" id="1047168.A0A0F4GBZ4"/>
<evidence type="ECO:0000313" key="3">
    <source>
        <dbReference type="Proteomes" id="UP000033647"/>
    </source>
</evidence>
<comment type="caution">
    <text evidence="2">The sequence shown here is derived from an EMBL/GenBank/DDBJ whole genome shotgun (WGS) entry which is preliminary data.</text>
</comment>
<feature type="region of interest" description="Disordered" evidence="1">
    <location>
        <begin position="243"/>
        <end position="334"/>
    </location>
</feature>
<protein>
    <submittedName>
        <fullName evidence="2">Uncharacterized protein</fullName>
    </submittedName>
</protein>
<evidence type="ECO:0000313" key="2">
    <source>
        <dbReference type="EMBL" id="KJX94512.1"/>
    </source>
</evidence>
<feature type="compositionally biased region" description="Polar residues" evidence="1">
    <location>
        <begin position="41"/>
        <end position="52"/>
    </location>
</feature>
<reference evidence="2 3" key="1">
    <citation type="submission" date="2015-03" db="EMBL/GenBank/DDBJ databases">
        <title>RNA-seq based gene annotation and comparative genomics of four Zymoseptoria species reveal species-specific pathogenicity related genes and transposable element activity.</title>
        <authorList>
            <person name="Grandaubert J."/>
            <person name="Bhattacharyya A."/>
            <person name="Stukenbrock E.H."/>
        </authorList>
    </citation>
    <scope>NUCLEOTIDE SEQUENCE [LARGE SCALE GENOMIC DNA]</scope>
    <source>
        <strain evidence="2 3">Zb18110</strain>
    </source>
</reference>
<organism evidence="2 3">
    <name type="scientific">Zymoseptoria brevis</name>
    <dbReference type="NCBI Taxonomy" id="1047168"/>
    <lineage>
        <taxon>Eukaryota</taxon>
        <taxon>Fungi</taxon>
        <taxon>Dikarya</taxon>
        <taxon>Ascomycota</taxon>
        <taxon>Pezizomycotina</taxon>
        <taxon>Dothideomycetes</taxon>
        <taxon>Dothideomycetidae</taxon>
        <taxon>Mycosphaerellales</taxon>
        <taxon>Mycosphaerellaceae</taxon>
        <taxon>Zymoseptoria</taxon>
    </lineage>
</organism>
<dbReference type="Proteomes" id="UP000033647">
    <property type="component" value="Unassembled WGS sequence"/>
</dbReference>
<dbReference type="OrthoDB" id="436496at2759"/>
<sequence length="434" mass="49116">MPKYRGFSIFLKSQYDALTIPEFVAPPSIFETPPRRLQPPTDGSSSALSEDSPSMPKPPRISTVYVPIYPGSQFWIHYSCPVPEVHVSFYYFKLFVRGQCLLSWGVGEENDFQGRLAFGVYDGGQDFQGRQVLEKRAFFFRTTDVGARRSGSFELRIYRSRARKREAPKYEKFNMSGDEKENGFSIATSGRMRKGEPKRMYAYALLDPIDQPYATFKYNFRTGNQLRELGITCITLPSGAKDIDDIMSTSPDHRDPSPVSPMTPQTLSPPVPRREYAAPRQPDFGPKAKAMHPLSLPPRMRFSPVNTRPDHEAQPSPVKKSVPRPESPVLGNLLSAAPPLRKSRLPMRSPMMKLDKPLPAIRVGRDEENEVPRVCQVPERGINALDARDWNSTKVSRATDVEYESQSNPLMKSFNTAIRSLKRRVGSREEPRLG</sequence>
<dbReference type="AlphaFoldDB" id="A0A0F4GBZ4"/>
<proteinExistence type="predicted"/>
<keyword evidence="3" id="KW-1185">Reference proteome</keyword>
<evidence type="ECO:0000256" key="1">
    <source>
        <dbReference type="SAM" id="MobiDB-lite"/>
    </source>
</evidence>
<dbReference type="EMBL" id="LAFY01004142">
    <property type="protein sequence ID" value="KJX94512.1"/>
    <property type="molecule type" value="Genomic_DNA"/>
</dbReference>
<feature type="region of interest" description="Disordered" evidence="1">
    <location>
        <begin position="29"/>
        <end position="58"/>
    </location>
</feature>
<accession>A0A0F4GBZ4</accession>
<name>A0A0F4GBZ4_9PEZI</name>
<gene>
    <name evidence="2" type="ORF">TI39_contig4183g00003</name>
</gene>